<keyword evidence="4 7" id="KW-0808">Transferase</keyword>
<dbReference type="EC" id="2.7.7.60" evidence="7"/>
<gene>
    <name evidence="7 8" type="primary">ispD</name>
    <name evidence="8" type="ORF">AHIS1636_32220</name>
</gene>
<protein>
    <recommendedName>
        <fullName evidence="7">2-C-methyl-D-erythritol 4-phosphate cytidylyltransferase</fullName>
        <ecNumber evidence="7">2.7.7.60</ecNumber>
    </recommendedName>
    <alternativeName>
        <fullName evidence="7">4-diphosphocytidyl-2C-methyl-D-erythritol synthase</fullName>
    </alternativeName>
    <alternativeName>
        <fullName evidence="7">MEP cytidylyltransferase</fullName>
        <shortName evidence="7">MCT</shortName>
    </alternativeName>
</protein>
<dbReference type="InterPro" id="IPR029044">
    <property type="entry name" value="Nucleotide-diphossugar_trans"/>
</dbReference>
<keyword evidence="9" id="KW-1185">Reference proteome</keyword>
<evidence type="ECO:0000313" key="9">
    <source>
        <dbReference type="Proteomes" id="UP001209654"/>
    </source>
</evidence>
<dbReference type="InterPro" id="IPR034683">
    <property type="entry name" value="IspD/TarI"/>
</dbReference>
<comment type="caution">
    <text evidence="8">The sequence shown here is derived from an EMBL/GenBank/DDBJ whole genome shotgun (WGS) entry which is preliminary data.</text>
</comment>
<keyword evidence="5 7" id="KW-0548">Nucleotidyltransferase</keyword>
<organism evidence="8 9">
    <name type="scientific">Arthrobacter mangrovi</name>
    <dbReference type="NCBI Taxonomy" id="2966350"/>
    <lineage>
        <taxon>Bacteria</taxon>
        <taxon>Bacillati</taxon>
        <taxon>Actinomycetota</taxon>
        <taxon>Actinomycetes</taxon>
        <taxon>Micrococcales</taxon>
        <taxon>Micrococcaceae</taxon>
        <taxon>Arthrobacter</taxon>
    </lineage>
</organism>
<proteinExistence type="inferred from homology"/>
<dbReference type="PANTHER" id="PTHR32125:SF4">
    <property type="entry name" value="2-C-METHYL-D-ERYTHRITOL 4-PHOSPHATE CYTIDYLYLTRANSFERASE, CHLOROPLASTIC"/>
    <property type="match status" value="1"/>
</dbReference>
<dbReference type="SUPFAM" id="SSF53448">
    <property type="entry name" value="Nucleotide-diphospho-sugar transferases"/>
    <property type="match status" value="1"/>
</dbReference>
<evidence type="ECO:0000256" key="3">
    <source>
        <dbReference type="ARBA" id="ARBA00009789"/>
    </source>
</evidence>
<reference evidence="8 9" key="1">
    <citation type="journal article" date="2023" name="Int. J. Syst. Evol. Microbiol.">
        <title>Arthrobacter mangrovi sp. nov., an actinobacterium isolated from the rhizosphere of a mangrove.</title>
        <authorList>
            <person name="Hamada M."/>
            <person name="Saitou S."/>
            <person name="Enomoto N."/>
            <person name="Nanri K."/>
            <person name="Hidaka K."/>
            <person name="Miura T."/>
            <person name="Tamura T."/>
        </authorList>
    </citation>
    <scope>NUCLEOTIDE SEQUENCE [LARGE SCALE GENOMIC DNA]</scope>
    <source>
        <strain evidence="8 9">NBRC 112813</strain>
    </source>
</reference>
<feature type="site" description="Transition state stabilizer" evidence="7">
    <location>
        <position position="21"/>
    </location>
</feature>
<dbReference type="PROSITE" id="PS01295">
    <property type="entry name" value="ISPD"/>
    <property type="match status" value="1"/>
</dbReference>
<evidence type="ECO:0000256" key="5">
    <source>
        <dbReference type="ARBA" id="ARBA00022695"/>
    </source>
</evidence>
<comment type="similarity">
    <text evidence="3 7">Belongs to the IspD/TarI cytidylyltransferase family. IspD subfamily.</text>
</comment>
<dbReference type="InterPro" id="IPR001228">
    <property type="entry name" value="IspD"/>
</dbReference>
<feature type="site" description="Positions MEP for the nucleophilic attack" evidence="7">
    <location>
        <position position="169"/>
    </location>
</feature>
<evidence type="ECO:0000313" key="8">
    <source>
        <dbReference type="EMBL" id="GLB68779.1"/>
    </source>
</evidence>
<keyword evidence="6 7" id="KW-0414">Isoprene biosynthesis</keyword>
<evidence type="ECO:0000256" key="4">
    <source>
        <dbReference type="ARBA" id="ARBA00022679"/>
    </source>
</evidence>
<name>A0ABQ5MXU0_9MICC</name>
<sequence length="258" mass="26079">MPTPPTLRIGVVIVAAGSGQRLGYGIPKAEVGLAGRTLLEHALDSVLASGVAACLCVAVPPGDTRLRGICARAGGKTPVTVVEGGSSRADSVGRALAGLGPGLDAVLVHDAARALTPPEVFRRVAAALASGAQAVIPAVPVADTIKTASPSSPQERSIAGEKVAGTPERAILRAVQTPQGFDARILAEAHGWLESAGEDAEGITDDAMLVERRGVTVFLVPGSEEALKITTELDLMTAEALAARRLASAAAPGQEGQQ</sequence>
<dbReference type="Gene3D" id="3.90.550.10">
    <property type="entry name" value="Spore Coat Polysaccharide Biosynthesis Protein SpsA, Chain A"/>
    <property type="match status" value="1"/>
</dbReference>
<comment type="pathway">
    <text evidence="2 7">Isoprenoid biosynthesis; isopentenyl diphosphate biosynthesis via DXP pathway; isopentenyl diphosphate from 1-deoxy-D-xylulose 5-phosphate: step 2/6.</text>
</comment>
<dbReference type="EMBL" id="BRVS01000023">
    <property type="protein sequence ID" value="GLB68779.1"/>
    <property type="molecule type" value="Genomic_DNA"/>
</dbReference>
<accession>A0ABQ5MXU0</accession>
<dbReference type="GO" id="GO:0016779">
    <property type="term" value="F:nucleotidyltransferase activity"/>
    <property type="evidence" value="ECO:0007669"/>
    <property type="project" value="UniProtKB-KW"/>
</dbReference>
<dbReference type="Proteomes" id="UP001209654">
    <property type="component" value="Unassembled WGS sequence"/>
</dbReference>
<evidence type="ECO:0000256" key="7">
    <source>
        <dbReference type="HAMAP-Rule" id="MF_00108"/>
    </source>
</evidence>
<evidence type="ECO:0000256" key="6">
    <source>
        <dbReference type="ARBA" id="ARBA00023229"/>
    </source>
</evidence>
<dbReference type="InterPro" id="IPR050088">
    <property type="entry name" value="IspD/TarI_cytidylyltransf_bact"/>
</dbReference>
<dbReference type="PANTHER" id="PTHR32125">
    <property type="entry name" value="2-C-METHYL-D-ERYTHRITOL 4-PHOSPHATE CYTIDYLYLTRANSFERASE, CHLOROPLASTIC"/>
    <property type="match status" value="1"/>
</dbReference>
<comment type="catalytic activity">
    <reaction evidence="1 7">
        <text>2-C-methyl-D-erythritol 4-phosphate + CTP + H(+) = 4-CDP-2-C-methyl-D-erythritol + diphosphate</text>
        <dbReference type="Rhea" id="RHEA:13429"/>
        <dbReference type="ChEBI" id="CHEBI:15378"/>
        <dbReference type="ChEBI" id="CHEBI:33019"/>
        <dbReference type="ChEBI" id="CHEBI:37563"/>
        <dbReference type="ChEBI" id="CHEBI:57823"/>
        <dbReference type="ChEBI" id="CHEBI:58262"/>
        <dbReference type="EC" id="2.7.7.60"/>
    </reaction>
</comment>
<dbReference type="RefSeq" id="WP_264796870.1">
    <property type="nucleotide sequence ID" value="NZ_BRVS01000023.1"/>
</dbReference>
<evidence type="ECO:0000256" key="1">
    <source>
        <dbReference type="ARBA" id="ARBA00001282"/>
    </source>
</evidence>
<feature type="site" description="Transition state stabilizer" evidence="7">
    <location>
        <position position="28"/>
    </location>
</feature>
<dbReference type="InterPro" id="IPR018294">
    <property type="entry name" value="ISPD_synthase_CS"/>
</dbReference>
<dbReference type="NCBIfam" id="TIGR00453">
    <property type="entry name" value="ispD"/>
    <property type="match status" value="1"/>
</dbReference>
<comment type="function">
    <text evidence="7">Catalyzes the formation of 4-diphosphocytidyl-2-C-methyl-D-erythritol from CTP and 2-C-methyl-D-erythritol 4-phosphate (MEP).</text>
</comment>
<feature type="site" description="Positions MEP for the nucleophilic attack" evidence="7">
    <location>
        <position position="228"/>
    </location>
</feature>
<dbReference type="HAMAP" id="MF_00108">
    <property type="entry name" value="IspD"/>
    <property type="match status" value="1"/>
</dbReference>
<evidence type="ECO:0000256" key="2">
    <source>
        <dbReference type="ARBA" id="ARBA00004787"/>
    </source>
</evidence>
<dbReference type="Pfam" id="PF01128">
    <property type="entry name" value="IspD"/>
    <property type="match status" value="1"/>
</dbReference>
<dbReference type="CDD" id="cd02516">
    <property type="entry name" value="CDP-ME_synthetase"/>
    <property type="match status" value="1"/>
</dbReference>